<evidence type="ECO:0000313" key="3">
    <source>
        <dbReference type="Proteomes" id="UP000823908"/>
    </source>
</evidence>
<name>A0A9D2UEW1_9MICC</name>
<keyword evidence="1" id="KW-1133">Transmembrane helix</keyword>
<feature type="transmembrane region" description="Helical" evidence="1">
    <location>
        <begin position="57"/>
        <end position="81"/>
    </location>
</feature>
<dbReference type="EMBL" id="DWUS01000096">
    <property type="protein sequence ID" value="HJD51048.1"/>
    <property type="molecule type" value="Genomic_DNA"/>
</dbReference>
<reference evidence="2" key="2">
    <citation type="submission" date="2021-04" db="EMBL/GenBank/DDBJ databases">
        <authorList>
            <person name="Gilroy R."/>
        </authorList>
    </citation>
    <scope>NUCLEOTIDE SEQUENCE</scope>
    <source>
        <strain evidence="2">ChiHjej10B9-4811</strain>
    </source>
</reference>
<evidence type="ECO:0000256" key="1">
    <source>
        <dbReference type="SAM" id="Phobius"/>
    </source>
</evidence>
<feature type="transmembrane region" description="Helical" evidence="1">
    <location>
        <begin position="23"/>
        <end position="45"/>
    </location>
</feature>
<evidence type="ECO:0000313" key="2">
    <source>
        <dbReference type="EMBL" id="HJD51048.1"/>
    </source>
</evidence>
<organism evidence="2 3">
    <name type="scientific">Candidatus Rothia avistercoris</name>
    <dbReference type="NCBI Taxonomy" id="2840479"/>
    <lineage>
        <taxon>Bacteria</taxon>
        <taxon>Bacillati</taxon>
        <taxon>Actinomycetota</taxon>
        <taxon>Actinomycetes</taxon>
        <taxon>Micrococcales</taxon>
        <taxon>Micrococcaceae</taxon>
        <taxon>Rothia</taxon>
    </lineage>
</organism>
<reference evidence="2" key="1">
    <citation type="journal article" date="2021" name="PeerJ">
        <title>Extensive microbial diversity within the chicken gut microbiome revealed by metagenomics and culture.</title>
        <authorList>
            <person name="Gilroy R."/>
            <person name="Ravi A."/>
            <person name="Getino M."/>
            <person name="Pursley I."/>
            <person name="Horton D.L."/>
            <person name="Alikhan N.F."/>
            <person name="Baker D."/>
            <person name="Gharbi K."/>
            <person name="Hall N."/>
            <person name="Watson M."/>
            <person name="Adriaenssens E.M."/>
            <person name="Foster-Nyarko E."/>
            <person name="Jarju S."/>
            <person name="Secka A."/>
            <person name="Antonio M."/>
            <person name="Oren A."/>
            <person name="Chaudhuri R.R."/>
            <person name="La Ragione R."/>
            <person name="Hildebrand F."/>
            <person name="Pallen M.J."/>
        </authorList>
    </citation>
    <scope>NUCLEOTIDE SEQUENCE</scope>
    <source>
        <strain evidence="2">ChiHjej10B9-4811</strain>
    </source>
</reference>
<gene>
    <name evidence="2" type="ORF">H9908_04175</name>
</gene>
<comment type="caution">
    <text evidence="2">The sequence shown here is derived from an EMBL/GenBank/DDBJ whole genome shotgun (WGS) entry which is preliminary data.</text>
</comment>
<feature type="transmembrane region" description="Helical" evidence="1">
    <location>
        <begin position="190"/>
        <end position="209"/>
    </location>
</feature>
<feature type="transmembrane region" description="Helical" evidence="1">
    <location>
        <begin position="150"/>
        <end position="169"/>
    </location>
</feature>
<feature type="transmembrane region" description="Helical" evidence="1">
    <location>
        <begin position="229"/>
        <end position="248"/>
    </location>
</feature>
<dbReference type="Proteomes" id="UP000823908">
    <property type="component" value="Unassembled WGS sequence"/>
</dbReference>
<keyword evidence="1" id="KW-0812">Transmembrane</keyword>
<keyword evidence="1" id="KW-0472">Membrane</keyword>
<protein>
    <submittedName>
        <fullName evidence="2">Uncharacterized protein</fullName>
    </submittedName>
</protein>
<feature type="transmembrane region" description="Helical" evidence="1">
    <location>
        <begin position="102"/>
        <end position="121"/>
    </location>
</feature>
<dbReference type="AlphaFoldDB" id="A0A9D2UEW1"/>
<sequence>MTVSPEHLHRALPRPVANSLNVVFRWLLIGSAAVFALATSVAIALPHPASIQFASLINWAAGLSFLAGAATLLGVGLTEIFRDSPATETKTSTLRGKPTPGVRLPLTFCVLGLLLAIYYGLHAFWWNPLAVAPGYTLTEVYDQLAEAGEFSLPVVIVWGFFVTLLLAALPNVHEWLRGMASYSTKRALGFCSLSVAIACFLLYLGWGWHMGMGLADTFITTGGDHSPTAVPFGVATLILGALGIYGLFVPARTR</sequence>
<proteinExistence type="predicted"/>
<accession>A0A9D2UEW1</accession>